<reference evidence="3 4" key="1">
    <citation type="submission" date="2015-11" db="EMBL/GenBank/DDBJ databases">
        <title>Whole-Genome Sequence of Candidatus Oderbacter manganicum from the National Park Lower Oder Valley, Germany.</title>
        <authorList>
            <person name="Braun B."/>
            <person name="Liere K."/>
            <person name="Szewzyk U."/>
        </authorList>
    </citation>
    <scope>NUCLEOTIDE SEQUENCE [LARGE SCALE GENOMIC DNA]</scope>
    <source>
        <strain evidence="3 4">OTSz_A_272</strain>
    </source>
</reference>
<organism evidence="3 4">
    <name type="scientific">Candidatus Viadribacter manganicus</name>
    <dbReference type="NCBI Taxonomy" id="1759059"/>
    <lineage>
        <taxon>Bacteria</taxon>
        <taxon>Pseudomonadati</taxon>
        <taxon>Pseudomonadota</taxon>
        <taxon>Alphaproteobacteria</taxon>
        <taxon>Hyphomonadales</taxon>
        <taxon>Hyphomonadaceae</taxon>
        <taxon>Candidatus Viadribacter</taxon>
    </lineage>
</organism>
<dbReference type="KEGG" id="cbot:ATE48_07680"/>
<dbReference type="Proteomes" id="UP000092498">
    <property type="component" value="Chromosome"/>
</dbReference>
<keyword evidence="2" id="KW-0732">Signal</keyword>
<feature type="region of interest" description="Disordered" evidence="1">
    <location>
        <begin position="114"/>
        <end position="136"/>
    </location>
</feature>
<feature type="chain" id="PRO_5008518788" description="Lipoprotein" evidence="2">
    <location>
        <begin position="20"/>
        <end position="188"/>
    </location>
</feature>
<feature type="signal peptide" evidence="2">
    <location>
        <begin position="1"/>
        <end position="19"/>
    </location>
</feature>
<dbReference type="AlphaFoldDB" id="A0A1B1AGZ4"/>
<dbReference type="InParanoid" id="A0A1B1AGZ4"/>
<evidence type="ECO:0000313" key="3">
    <source>
        <dbReference type="EMBL" id="ANP45811.1"/>
    </source>
</evidence>
<proteinExistence type="predicted"/>
<feature type="compositionally biased region" description="Polar residues" evidence="1">
    <location>
        <begin position="127"/>
        <end position="136"/>
    </location>
</feature>
<protein>
    <recommendedName>
        <fullName evidence="5">Lipoprotein</fullName>
    </recommendedName>
</protein>
<keyword evidence="4" id="KW-1185">Reference proteome</keyword>
<dbReference type="EMBL" id="CP013244">
    <property type="protein sequence ID" value="ANP45811.1"/>
    <property type="molecule type" value="Genomic_DNA"/>
</dbReference>
<evidence type="ECO:0000313" key="4">
    <source>
        <dbReference type="Proteomes" id="UP000092498"/>
    </source>
</evidence>
<dbReference type="PROSITE" id="PS51257">
    <property type="entry name" value="PROKAR_LIPOPROTEIN"/>
    <property type="match status" value="1"/>
</dbReference>
<evidence type="ECO:0000256" key="1">
    <source>
        <dbReference type="SAM" id="MobiDB-lite"/>
    </source>
</evidence>
<evidence type="ECO:0000256" key="2">
    <source>
        <dbReference type="SAM" id="SignalP"/>
    </source>
</evidence>
<gene>
    <name evidence="3" type="ORF">ATE48_07680</name>
</gene>
<accession>A0A1B1AGZ4</accession>
<sequence>MRNMLLIICLLATSCTAPQQSMESGAAVALDACSARTSRTITGAEMPVYVATAYAVGPDCTNVAVLLVVRLRDDVRHVDAINARDGLASSIDNAAQLQDFLRDWLAPRAASLTSAQLPPWSPDSEETTQLTTDENGNFFTPAVGRAWYARVRAMDVPLLCYARVQGNLTCYAFVNSGLEKIGAYEHED</sequence>
<name>A0A1B1AGZ4_9PROT</name>
<evidence type="ECO:0008006" key="5">
    <source>
        <dbReference type="Google" id="ProtNLM"/>
    </source>
</evidence>
<dbReference type="STRING" id="1759059.ATE48_07680"/>